<dbReference type="InterPro" id="IPR022636">
    <property type="entry name" value="S-AdoMet_synthetase_sfam"/>
</dbReference>
<evidence type="ECO:0000256" key="1">
    <source>
        <dbReference type="ARBA" id="ARBA00005224"/>
    </source>
</evidence>
<dbReference type="EMBL" id="JH815842">
    <property type="protein sequence ID" value="EKC34163.1"/>
    <property type="molecule type" value="Genomic_DNA"/>
</dbReference>
<protein>
    <recommendedName>
        <fullName evidence="11">S-adenosylmethionine synthase</fullName>
        <ecNumber evidence="11">2.5.1.6</ecNumber>
    </recommendedName>
</protein>
<evidence type="ECO:0000256" key="6">
    <source>
        <dbReference type="ARBA" id="ARBA00022741"/>
    </source>
</evidence>
<dbReference type="FunFam" id="3.30.300.10:FF:000003">
    <property type="entry name" value="S-adenosylmethionine synthase"/>
    <property type="match status" value="1"/>
</dbReference>
<name>K1QK30_MAGGI</name>
<dbReference type="CDD" id="cd18079">
    <property type="entry name" value="S-AdoMet_synt"/>
    <property type="match status" value="1"/>
</dbReference>
<dbReference type="PROSITE" id="PS00377">
    <property type="entry name" value="ADOMET_SYNTHASE_2"/>
    <property type="match status" value="1"/>
</dbReference>
<dbReference type="AlphaFoldDB" id="K1QK30"/>
<dbReference type="InterPro" id="IPR002133">
    <property type="entry name" value="S-AdoMet_synthetase"/>
</dbReference>
<dbReference type="FunFam" id="3.30.300.10:FF:000001">
    <property type="entry name" value="S-adenosylmethionine synthase"/>
    <property type="match status" value="1"/>
</dbReference>
<accession>K1QK30</accession>
<dbReference type="GO" id="GO:0005524">
    <property type="term" value="F:ATP binding"/>
    <property type="evidence" value="ECO:0007669"/>
    <property type="project" value="UniProtKB-KW"/>
</dbReference>
<dbReference type="UniPathway" id="UPA00315">
    <property type="reaction ID" value="UER00080"/>
</dbReference>
<comment type="pathway">
    <text evidence="1 11">Amino-acid biosynthesis; S-adenosyl-L-methionine biosynthesis; S-adenosyl-L-methionine from L-methionine: step 1/1.</text>
</comment>
<evidence type="ECO:0000256" key="4">
    <source>
        <dbReference type="ARBA" id="ARBA00022679"/>
    </source>
</evidence>
<evidence type="ECO:0000256" key="10">
    <source>
        <dbReference type="ARBA" id="ARBA00048344"/>
    </source>
</evidence>
<evidence type="ECO:0000259" key="15">
    <source>
        <dbReference type="Pfam" id="PF02773"/>
    </source>
</evidence>
<evidence type="ECO:0000256" key="5">
    <source>
        <dbReference type="ARBA" id="ARBA00022723"/>
    </source>
</evidence>
<dbReference type="NCBIfam" id="TIGR01034">
    <property type="entry name" value="metK"/>
    <property type="match status" value="1"/>
</dbReference>
<dbReference type="HAMAP" id="MF_00086">
    <property type="entry name" value="S_AdoMet_synth1"/>
    <property type="match status" value="1"/>
</dbReference>
<dbReference type="FunFam" id="3.30.300.10:FF:000004">
    <property type="entry name" value="S-adenosylmethionine synthase"/>
    <property type="match status" value="1"/>
</dbReference>
<comment type="function">
    <text evidence="11">Catalyzes the formation of S-adenosylmethionine from methionine and ATP.</text>
</comment>
<dbReference type="InterPro" id="IPR022629">
    <property type="entry name" value="S-AdoMet_synt_central"/>
</dbReference>
<dbReference type="Gene3D" id="3.30.300.10">
    <property type="match status" value="3"/>
</dbReference>
<evidence type="ECO:0000256" key="12">
    <source>
        <dbReference type="RuleBase" id="RU004462"/>
    </source>
</evidence>
<dbReference type="GO" id="GO:0004478">
    <property type="term" value="F:methionine adenosyltransferase activity"/>
    <property type="evidence" value="ECO:0007669"/>
    <property type="project" value="UniProtKB-EC"/>
</dbReference>
<evidence type="ECO:0000259" key="14">
    <source>
        <dbReference type="Pfam" id="PF02772"/>
    </source>
</evidence>
<dbReference type="KEGG" id="crg:105333154"/>
<dbReference type="GO" id="GO:0006730">
    <property type="term" value="P:one-carbon metabolic process"/>
    <property type="evidence" value="ECO:0007669"/>
    <property type="project" value="UniProtKB-KW"/>
</dbReference>
<sequence>MTTVVEKCPVAENLHKDDVGNFLFTSESVGQGHPDKICDQVSDAILDAHLKQDPHAKVACETATKTGMILVFGEITSKAVVDYQDVIRSTIKRIGYDDSSKGFDYKTCNVLVALEQQSPDIAQGVHIDRDEDDIGAGDQGLMFGYATDETEECMPLTLVLAHKLNERIEQLRRSGELKWARPDTKTQVTIEYKYDQGTCVPLRVHSVVISAQHDENVTLDQLKKDLMEKVVKFVIPQKYLDNKTKYHMQPSGKFVIGGPQGDAGVTGRKIIVDTYGGWGAHGGGAFSGKDFSKVDRSAGYAARWVAKSLVKAGLCKRVLVQLSYAIGISEPISITVFSYNTSEYPEERLLEIINNNFDLRPGKIVKELNLRHPIYEKTACYGHFGRPEFSWEVPKKLII</sequence>
<keyword evidence="5 11" id="KW-0479">Metal-binding</keyword>
<dbReference type="InterPro" id="IPR022628">
    <property type="entry name" value="S-AdoMet_synt_N"/>
</dbReference>
<dbReference type="GO" id="GO:0046872">
    <property type="term" value="F:metal ion binding"/>
    <property type="evidence" value="ECO:0007669"/>
    <property type="project" value="UniProtKB-KW"/>
</dbReference>
<keyword evidence="9 11" id="KW-0630">Potassium</keyword>
<evidence type="ECO:0000256" key="3">
    <source>
        <dbReference type="ARBA" id="ARBA00022563"/>
    </source>
</evidence>
<evidence type="ECO:0000256" key="8">
    <source>
        <dbReference type="ARBA" id="ARBA00022842"/>
    </source>
</evidence>
<dbReference type="PIRSF" id="PIRSF000497">
    <property type="entry name" value="MAT"/>
    <property type="match status" value="1"/>
</dbReference>
<dbReference type="EC" id="2.5.1.6" evidence="11"/>
<feature type="domain" description="S-adenosylmethionine synthetase C-terminal" evidence="15">
    <location>
        <begin position="256"/>
        <end position="392"/>
    </location>
</feature>
<dbReference type="FunCoup" id="K1QK30">
    <property type="interactions" value="878"/>
</dbReference>
<keyword evidence="6 11" id="KW-0547">Nucleotide-binding</keyword>
<evidence type="ECO:0000259" key="13">
    <source>
        <dbReference type="Pfam" id="PF00438"/>
    </source>
</evidence>
<dbReference type="InterPro" id="IPR022630">
    <property type="entry name" value="S-AdoMet_synt_C"/>
</dbReference>
<proteinExistence type="inferred from homology"/>
<evidence type="ECO:0000256" key="11">
    <source>
        <dbReference type="RuleBase" id="RU000541"/>
    </source>
</evidence>
<dbReference type="OrthoDB" id="5852090at2759"/>
<dbReference type="InterPro" id="IPR022631">
    <property type="entry name" value="ADOMET_SYNTHASE_CS"/>
</dbReference>
<feature type="domain" description="S-adenosylmethionine synthetase N-terminal" evidence="13">
    <location>
        <begin position="21"/>
        <end position="119"/>
    </location>
</feature>
<keyword evidence="3 11" id="KW-0554">One-carbon metabolism</keyword>
<dbReference type="Pfam" id="PF02773">
    <property type="entry name" value="S-AdoMet_synt_C"/>
    <property type="match status" value="1"/>
</dbReference>
<dbReference type="PROSITE" id="PS00376">
    <property type="entry name" value="ADOMET_SYNTHASE_1"/>
    <property type="match status" value="1"/>
</dbReference>
<keyword evidence="8 11" id="KW-0460">Magnesium</keyword>
<evidence type="ECO:0000256" key="9">
    <source>
        <dbReference type="ARBA" id="ARBA00022958"/>
    </source>
</evidence>
<feature type="domain" description="S-adenosylmethionine synthetase central" evidence="14">
    <location>
        <begin position="133"/>
        <end position="254"/>
    </location>
</feature>
<reference evidence="16" key="1">
    <citation type="journal article" date="2012" name="Nature">
        <title>The oyster genome reveals stress adaptation and complexity of shell formation.</title>
        <authorList>
            <person name="Zhang G."/>
            <person name="Fang X."/>
            <person name="Guo X."/>
            <person name="Li L."/>
            <person name="Luo R."/>
            <person name="Xu F."/>
            <person name="Yang P."/>
            <person name="Zhang L."/>
            <person name="Wang X."/>
            <person name="Qi H."/>
            <person name="Xiong Z."/>
            <person name="Que H."/>
            <person name="Xie Y."/>
            <person name="Holland P.W."/>
            <person name="Paps J."/>
            <person name="Zhu Y."/>
            <person name="Wu F."/>
            <person name="Chen Y."/>
            <person name="Wang J."/>
            <person name="Peng C."/>
            <person name="Meng J."/>
            <person name="Yang L."/>
            <person name="Liu J."/>
            <person name="Wen B."/>
            <person name="Zhang N."/>
            <person name="Huang Z."/>
            <person name="Zhu Q."/>
            <person name="Feng Y."/>
            <person name="Mount A."/>
            <person name="Hedgecock D."/>
            <person name="Xu Z."/>
            <person name="Liu Y."/>
            <person name="Domazet-Loso T."/>
            <person name="Du Y."/>
            <person name="Sun X."/>
            <person name="Zhang S."/>
            <person name="Liu B."/>
            <person name="Cheng P."/>
            <person name="Jiang X."/>
            <person name="Li J."/>
            <person name="Fan D."/>
            <person name="Wang W."/>
            <person name="Fu W."/>
            <person name="Wang T."/>
            <person name="Wang B."/>
            <person name="Zhang J."/>
            <person name="Peng Z."/>
            <person name="Li Y."/>
            <person name="Li N."/>
            <person name="Wang J."/>
            <person name="Chen M."/>
            <person name="He Y."/>
            <person name="Tan F."/>
            <person name="Song X."/>
            <person name="Zheng Q."/>
            <person name="Huang R."/>
            <person name="Yang H."/>
            <person name="Du X."/>
            <person name="Chen L."/>
            <person name="Yang M."/>
            <person name="Gaffney P.M."/>
            <person name="Wang S."/>
            <person name="Luo L."/>
            <person name="She Z."/>
            <person name="Ming Y."/>
            <person name="Huang W."/>
            <person name="Zhang S."/>
            <person name="Huang B."/>
            <person name="Zhang Y."/>
            <person name="Qu T."/>
            <person name="Ni P."/>
            <person name="Miao G."/>
            <person name="Wang J."/>
            <person name="Wang Q."/>
            <person name="Steinberg C.E."/>
            <person name="Wang H."/>
            <person name="Li N."/>
            <person name="Qian L."/>
            <person name="Zhang G."/>
            <person name="Li Y."/>
            <person name="Yang H."/>
            <person name="Liu X."/>
            <person name="Wang J."/>
            <person name="Yin Y."/>
            <person name="Wang J."/>
        </authorList>
    </citation>
    <scope>NUCLEOTIDE SEQUENCE [LARGE SCALE GENOMIC DNA]</scope>
    <source>
        <strain evidence="16">05x7-T-G4-1.051#20</strain>
    </source>
</reference>
<gene>
    <name evidence="16" type="ORF">CGI_10007641</name>
</gene>
<comment type="catalytic activity">
    <reaction evidence="10 11">
        <text>L-methionine + ATP + H2O = S-adenosyl-L-methionine + phosphate + diphosphate</text>
        <dbReference type="Rhea" id="RHEA:21080"/>
        <dbReference type="ChEBI" id="CHEBI:15377"/>
        <dbReference type="ChEBI" id="CHEBI:30616"/>
        <dbReference type="ChEBI" id="CHEBI:33019"/>
        <dbReference type="ChEBI" id="CHEBI:43474"/>
        <dbReference type="ChEBI" id="CHEBI:57844"/>
        <dbReference type="ChEBI" id="CHEBI:59789"/>
        <dbReference type="EC" id="2.5.1.6"/>
    </reaction>
</comment>
<comment type="similarity">
    <text evidence="2 12">Belongs to the AdoMet synthase family.</text>
</comment>
<dbReference type="Pfam" id="PF02772">
    <property type="entry name" value="S-AdoMet_synt_M"/>
    <property type="match status" value="1"/>
</dbReference>
<dbReference type="InParanoid" id="K1QK30"/>
<dbReference type="HOGENOM" id="CLU_041802_1_1_1"/>
<dbReference type="GO" id="GO:0006556">
    <property type="term" value="P:S-adenosylmethionine biosynthetic process"/>
    <property type="evidence" value="ECO:0007669"/>
    <property type="project" value="UniProtKB-UniPathway"/>
</dbReference>
<evidence type="ECO:0000313" key="16">
    <source>
        <dbReference type="EMBL" id="EKC34163.1"/>
    </source>
</evidence>
<keyword evidence="7 11" id="KW-0067">ATP-binding</keyword>
<dbReference type="SUPFAM" id="SSF55973">
    <property type="entry name" value="S-adenosylmethionine synthetase"/>
    <property type="match status" value="3"/>
</dbReference>
<dbReference type="Pfam" id="PF00438">
    <property type="entry name" value="S-AdoMet_synt_N"/>
    <property type="match status" value="1"/>
</dbReference>
<evidence type="ECO:0000256" key="7">
    <source>
        <dbReference type="ARBA" id="ARBA00022840"/>
    </source>
</evidence>
<comment type="cofactor">
    <cofactor evidence="11">
        <name>Mg(2+)</name>
        <dbReference type="ChEBI" id="CHEBI:18420"/>
    </cofactor>
    <text evidence="11">Binds 2 magnesium ions per subunit. The magnesium ions interact primarily with the substrate.</text>
</comment>
<keyword evidence="4 11" id="KW-0808">Transferase</keyword>
<organism evidence="16">
    <name type="scientific">Magallana gigas</name>
    <name type="common">Pacific oyster</name>
    <name type="synonym">Crassostrea gigas</name>
    <dbReference type="NCBI Taxonomy" id="29159"/>
    <lineage>
        <taxon>Eukaryota</taxon>
        <taxon>Metazoa</taxon>
        <taxon>Spiralia</taxon>
        <taxon>Lophotrochozoa</taxon>
        <taxon>Mollusca</taxon>
        <taxon>Bivalvia</taxon>
        <taxon>Autobranchia</taxon>
        <taxon>Pteriomorphia</taxon>
        <taxon>Ostreida</taxon>
        <taxon>Ostreoidea</taxon>
        <taxon>Ostreidae</taxon>
        <taxon>Magallana</taxon>
    </lineage>
</organism>
<dbReference type="PANTHER" id="PTHR11964">
    <property type="entry name" value="S-ADENOSYLMETHIONINE SYNTHETASE"/>
    <property type="match status" value="1"/>
</dbReference>
<comment type="cofactor">
    <cofactor evidence="11">
        <name>K(+)</name>
        <dbReference type="ChEBI" id="CHEBI:29103"/>
    </cofactor>
    <text evidence="11">Binds 1 potassium ion per subunit. The potassium ion interacts primarily with the substrate.</text>
</comment>
<evidence type="ECO:0000256" key="2">
    <source>
        <dbReference type="ARBA" id="ARBA00009685"/>
    </source>
</evidence>